<dbReference type="AlphaFoldDB" id="A0A2N7VEM3"/>
<dbReference type="EMBL" id="PNYA01000030">
    <property type="protein sequence ID" value="PMS15603.1"/>
    <property type="molecule type" value="Genomic_DNA"/>
</dbReference>
<comment type="caution">
    <text evidence="1">The sequence shown here is derived from an EMBL/GenBank/DDBJ whole genome shotgun (WGS) entry which is preliminary data.</text>
</comment>
<sequence>MREGRSMRDVQGGTAKGRVRAYSETSRLAVIDVPIRDLVDAMNVGGIVETRSSCAGHRWPLLAALQAPFVMFKADCRYASRLSAAIHKDWCAAIHYLHYDWDITARFDDVGEFIFVLECRSRRFRRSRLERDFQTLKSWAEEIFRSGDRPDTFAAILSAAQGKQGAA</sequence>
<organism evidence="1 2">
    <name type="scientific">Trinickia dabaoshanensis</name>
    <dbReference type="NCBI Taxonomy" id="564714"/>
    <lineage>
        <taxon>Bacteria</taxon>
        <taxon>Pseudomonadati</taxon>
        <taxon>Pseudomonadota</taxon>
        <taxon>Betaproteobacteria</taxon>
        <taxon>Burkholderiales</taxon>
        <taxon>Burkholderiaceae</taxon>
        <taxon>Trinickia</taxon>
    </lineage>
</organism>
<dbReference type="Proteomes" id="UP000235616">
    <property type="component" value="Unassembled WGS sequence"/>
</dbReference>
<accession>A0A2N7VEM3</accession>
<gene>
    <name evidence="1" type="ORF">C0Z18_26670</name>
</gene>
<evidence type="ECO:0000313" key="2">
    <source>
        <dbReference type="Proteomes" id="UP000235616"/>
    </source>
</evidence>
<protein>
    <submittedName>
        <fullName evidence="1">Uncharacterized protein</fullName>
    </submittedName>
</protein>
<keyword evidence="2" id="KW-1185">Reference proteome</keyword>
<reference evidence="1 2" key="1">
    <citation type="submission" date="2018-01" db="EMBL/GenBank/DDBJ databases">
        <title>Whole genome analyses suggest that Burkholderia sensu lato contains two further novel genera in the rhizoxinica-symbiotica group Mycetohabitans gen. nov., and Trinickia gen. nov.: implications for the evolution of diazotrophy and nodulation in the Burkholderiaceae.</title>
        <authorList>
            <person name="Estrada-de los Santos P."/>
            <person name="Palmer M."/>
            <person name="Chavez-Ramirez B."/>
            <person name="Beukes C."/>
            <person name="Steenkamp E.T."/>
            <person name="Hirsch A.M."/>
            <person name="Manyaka P."/>
            <person name="Maluk M."/>
            <person name="Lafos M."/>
            <person name="Crook M."/>
            <person name="Gross E."/>
            <person name="Simon M.F."/>
            <person name="Bueno dos Reis Junior F."/>
            <person name="Poole P.S."/>
            <person name="Venter S.N."/>
            <person name="James E.K."/>
        </authorList>
    </citation>
    <scope>NUCLEOTIDE SEQUENCE [LARGE SCALE GENOMIC DNA]</scope>
    <source>
        <strain evidence="1 2">GIMN1.004</strain>
    </source>
</reference>
<name>A0A2N7VEM3_9BURK</name>
<proteinExistence type="predicted"/>
<evidence type="ECO:0000313" key="1">
    <source>
        <dbReference type="EMBL" id="PMS15603.1"/>
    </source>
</evidence>